<name>D3Q734_STANL</name>
<dbReference type="EMBL" id="CP001778">
    <property type="protein sequence ID" value="ADD40433.1"/>
    <property type="molecule type" value="Genomic_DNA"/>
</dbReference>
<evidence type="ECO:0000256" key="3">
    <source>
        <dbReference type="ARBA" id="ARBA00023015"/>
    </source>
</evidence>
<keyword evidence="3" id="KW-0805">Transcription regulation</keyword>
<dbReference type="KEGG" id="sna:Snas_0721"/>
<feature type="modified residue" description="4-aspartylphosphate" evidence="6">
    <location>
        <position position="56"/>
    </location>
</feature>
<dbReference type="PROSITE" id="PS50110">
    <property type="entry name" value="RESPONSE_REGULATORY"/>
    <property type="match status" value="1"/>
</dbReference>
<dbReference type="GO" id="GO:0032993">
    <property type="term" value="C:protein-DNA complex"/>
    <property type="evidence" value="ECO:0007669"/>
    <property type="project" value="TreeGrafter"/>
</dbReference>
<dbReference type="Gene3D" id="1.10.10.10">
    <property type="entry name" value="Winged helix-like DNA-binding domain superfamily/Winged helix DNA-binding domain"/>
    <property type="match status" value="1"/>
</dbReference>
<evidence type="ECO:0000256" key="1">
    <source>
        <dbReference type="ARBA" id="ARBA00022553"/>
    </source>
</evidence>
<dbReference type="SMART" id="SM00448">
    <property type="entry name" value="REC"/>
    <property type="match status" value="1"/>
</dbReference>
<dbReference type="InterPro" id="IPR039420">
    <property type="entry name" value="WalR-like"/>
</dbReference>
<dbReference type="SUPFAM" id="SSF46894">
    <property type="entry name" value="C-terminal effector domain of the bipartite response regulators"/>
    <property type="match status" value="1"/>
</dbReference>
<evidence type="ECO:0000256" key="6">
    <source>
        <dbReference type="PROSITE-ProRule" id="PRU00169"/>
    </source>
</evidence>
<dbReference type="CDD" id="cd00383">
    <property type="entry name" value="trans_reg_C"/>
    <property type="match status" value="1"/>
</dbReference>
<dbReference type="GO" id="GO:0006355">
    <property type="term" value="P:regulation of DNA-templated transcription"/>
    <property type="evidence" value="ECO:0007669"/>
    <property type="project" value="InterPro"/>
</dbReference>
<dbReference type="SUPFAM" id="SSF52172">
    <property type="entry name" value="CheY-like"/>
    <property type="match status" value="1"/>
</dbReference>
<organism evidence="10 11">
    <name type="scientific">Stackebrandtia nassauensis (strain DSM 44728 / CIP 108903 / NRRL B-16338 / NBRC 102104 / LLR-40K-21)</name>
    <dbReference type="NCBI Taxonomy" id="446470"/>
    <lineage>
        <taxon>Bacteria</taxon>
        <taxon>Bacillati</taxon>
        <taxon>Actinomycetota</taxon>
        <taxon>Actinomycetes</taxon>
        <taxon>Glycomycetales</taxon>
        <taxon>Glycomycetaceae</taxon>
        <taxon>Stackebrandtia</taxon>
    </lineage>
</organism>
<dbReference type="HOGENOM" id="CLU_000445_30_4_11"/>
<evidence type="ECO:0000313" key="10">
    <source>
        <dbReference type="EMBL" id="ADD40433.1"/>
    </source>
</evidence>
<dbReference type="AlphaFoldDB" id="D3Q734"/>
<dbReference type="Proteomes" id="UP000000844">
    <property type="component" value="Chromosome"/>
</dbReference>
<evidence type="ECO:0000259" key="8">
    <source>
        <dbReference type="PROSITE" id="PS50110"/>
    </source>
</evidence>
<dbReference type="PANTHER" id="PTHR48111:SF4">
    <property type="entry name" value="DNA-BINDING DUAL TRANSCRIPTIONAL REGULATOR OMPR"/>
    <property type="match status" value="1"/>
</dbReference>
<dbReference type="Pfam" id="PF00072">
    <property type="entry name" value="Response_reg"/>
    <property type="match status" value="1"/>
</dbReference>
<dbReference type="FunFam" id="3.40.50.2300:FF:000001">
    <property type="entry name" value="DNA-binding response regulator PhoB"/>
    <property type="match status" value="1"/>
</dbReference>
<keyword evidence="11" id="KW-1185">Reference proteome</keyword>
<keyword evidence="5" id="KW-0804">Transcription</keyword>
<dbReference type="InterPro" id="IPR011006">
    <property type="entry name" value="CheY-like_superfamily"/>
</dbReference>
<evidence type="ECO:0000313" key="11">
    <source>
        <dbReference type="Proteomes" id="UP000000844"/>
    </source>
</evidence>
<dbReference type="GO" id="GO:0000156">
    <property type="term" value="F:phosphorelay response regulator activity"/>
    <property type="evidence" value="ECO:0007669"/>
    <property type="project" value="TreeGrafter"/>
</dbReference>
<evidence type="ECO:0000256" key="2">
    <source>
        <dbReference type="ARBA" id="ARBA00023012"/>
    </source>
</evidence>
<dbReference type="PANTHER" id="PTHR48111">
    <property type="entry name" value="REGULATOR OF RPOS"/>
    <property type="match status" value="1"/>
</dbReference>
<feature type="domain" description="OmpR/PhoB-type" evidence="9">
    <location>
        <begin position="133"/>
        <end position="231"/>
    </location>
</feature>
<dbReference type="Pfam" id="PF00486">
    <property type="entry name" value="Trans_reg_C"/>
    <property type="match status" value="1"/>
</dbReference>
<evidence type="ECO:0000259" key="9">
    <source>
        <dbReference type="PROSITE" id="PS51755"/>
    </source>
</evidence>
<keyword evidence="4 7" id="KW-0238">DNA-binding</keyword>
<dbReference type="eggNOG" id="COG0745">
    <property type="taxonomic scope" value="Bacteria"/>
</dbReference>
<dbReference type="Gene3D" id="3.40.50.2300">
    <property type="match status" value="1"/>
</dbReference>
<dbReference type="CDD" id="cd17574">
    <property type="entry name" value="REC_OmpR"/>
    <property type="match status" value="1"/>
</dbReference>
<keyword evidence="1 6" id="KW-0597">Phosphoprotein</keyword>
<dbReference type="OrthoDB" id="3231823at2"/>
<dbReference type="PROSITE" id="PS51755">
    <property type="entry name" value="OMPR_PHOB"/>
    <property type="match status" value="1"/>
</dbReference>
<protein>
    <submittedName>
        <fullName evidence="10">Two component transcriptional regulator, winged helix family</fullName>
    </submittedName>
</protein>
<dbReference type="FunFam" id="1.10.10.10:FF:000018">
    <property type="entry name" value="DNA-binding response regulator ResD"/>
    <property type="match status" value="1"/>
</dbReference>
<proteinExistence type="predicted"/>
<dbReference type="RefSeq" id="WP_013016004.1">
    <property type="nucleotide sequence ID" value="NC_013947.1"/>
</dbReference>
<dbReference type="Gene3D" id="6.10.250.690">
    <property type="match status" value="1"/>
</dbReference>
<feature type="DNA-binding region" description="OmpR/PhoB-type" evidence="7">
    <location>
        <begin position="133"/>
        <end position="231"/>
    </location>
</feature>
<dbReference type="InterPro" id="IPR001867">
    <property type="entry name" value="OmpR/PhoB-type_DNA-bd"/>
</dbReference>
<dbReference type="GO" id="GO:0005829">
    <property type="term" value="C:cytosol"/>
    <property type="evidence" value="ECO:0007669"/>
    <property type="project" value="TreeGrafter"/>
</dbReference>
<evidence type="ECO:0000256" key="5">
    <source>
        <dbReference type="ARBA" id="ARBA00023163"/>
    </source>
</evidence>
<feature type="domain" description="Response regulatory" evidence="8">
    <location>
        <begin position="7"/>
        <end position="120"/>
    </location>
</feature>
<dbReference type="InterPro" id="IPR016032">
    <property type="entry name" value="Sig_transdc_resp-reg_C-effctor"/>
</dbReference>
<dbReference type="SMART" id="SM00862">
    <property type="entry name" value="Trans_reg_C"/>
    <property type="match status" value="1"/>
</dbReference>
<dbReference type="InterPro" id="IPR036388">
    <property type="entry name" value="WH-like_DNA-bd_sf"/>
</dbReference>
<dbReference type="GO" id="GO:0000976">
    <property type="term" value="F:transcription cis-regulatory region binding"/>
    <property type="evidence" value="ECO:0007669"/>
    <property type="project" value="TreeGrafter"/>
</dbReference>
<keyword evidence="2" id="KW-0902">Two-component regulatory system</keyword>
<reference evidence="10 11" key="1">
    <citation type="journal article" date="2009" name="Stand. Genomic Sci.">
        <title>Complete genome sequence of Stackebrandtia nassauensis type strain (LLR-40K-21).</title>
        <authorList>
            <person name="Munk C."/>
            <person name="Lapidus A."/>
            <person name="Copeland A."/>
            <person name="Jando M."/>
            <person name="Mayilraj S."/>
            <person name="Glavina Del Rio T."/>
            <person name="Nolan M."/>
            <person name="Chen F."/>
            <person name="Lucas S."/>
            <person name="Tice H."/>
            <person name="Cheng J.F."/>
            <person name="Han C."/>
            <person name="Detter J.C."/>
            <person name="Bruce D."/>
            <person name="Goodwin L."/>
            <person name="Chain P."/>
            <person name="Pitluck S."/>
            <person name="Goker M."/>
            <person name="Ovchinikova G."/>
            <person name="Pati A."/>
            <person name="Ivanova N."/>
            <person name="Mavromatis K."/>
            <person name="Chen A."/>
            <person name="Palaniappan K."/>
            <person name="Land M."/>
            <person name="Hauser L."/>
            <person name="Chang Y.J."/>
            <person name="Jeffries C.D."/>
            <person name="Bristow J."/>
            <person name="Eisen J.A."/>
            <person name="Markowitz V."/>
            <person name="Hugenholtz P."/>
            <person name="Kyrpides N.C."/>
            <person name="Klenk H.P."/>
        </authorList>
    </citation>
    <scope>NUCLEOTIDE SEQUENCE [LARGE SCALE GENOMIC DNA]</scope>
    <source>
        <strain evidence="11">DSM 44728 / CIP 108903 / NRRL B-16338 / NBRC 102104 / LLR-40K-21</strain>
    </source>
</reference>
<evidence type="ECO:0000256" key="7">
    <source>
        <dbReference type="PROSITE-ProRule" id="PRU01091"/>
    </source>
</evidence>
<evidence type="ECO:0000256" key="4">
    <source>
        <dbReference type="ARBA" id="ARBA00023125"/>
    </source>
</evidence>
<gene>
    <name evidence="10" type="ordered locus">Snas_0721</name>
</gene>
<dbReference type="STRING" id="446470.Snas_0721"/>
<sequence length="233" mass="26127">MTQQIAHILVVEDDPNVSDVVRRYLEREGYRVTLAADGLSGLAEYRSGRPDLVVLDLMLPKLPGIEVCRALRIESEVPVIMLTALGDESDRIAGLSVGADDYLSKPFSPRELVLRVAAVLRRAVRTEAAERPGEQLTDGELILDPGSRVATLRGTKLNLTVREFDLLEFLLRHPGQVFSRAELLERVWDWTFGDQSTVTVHVRRLREKIEDAPAQPKRLVTVWGVGYRFEATS</sequence>
<accession>D3Q734</accession>
<dbReference type="InterPro" id="IPR001789">
    <property type="entry name" value="Sig_transdc_resp-reg_receiver"/>
</dbReference>